<dbReference type="InterPro" id="IPR003593">
    <property type="entry name" value="AAA+_ATPase"/>
</dbReference>
<dbReference type="PROSITE" id="PS50893">
    <property type="entry name" value="ABC_TRANSPORTER_2"/>
    <property type="match status" value="2"/>
</dbReference>
<gene>
    <name evidence="11" type="ORF">QBE54_00815</name>
</gene>
<protein>
    <recommendedName>
        <fullName evidence="4">Autoinducer 2 import ATP-binding protein LsrA</fullName>
        <ecNumber evidence="8">7.6.2.13</ecNumber>
    </recommendedName>
</protein>
<comment type="subcellular location">
    <subcellularLocation>
        <location evidence="1">Cell inner membrane</location>
        <topology evidence="1">Peripheral membrane protein</topology>
    </subcellularLocation>
</comment>
<comment type="similarity">
    <text evidence="2">Belongs to the ABC transporter superfamily. AI-2 autoinducer porter (TC 3.A.1.2.8) family.</text>
</comment>
<evidence type="ECO:0000256" key="8">
    <source>
        <dbReference type="ARBA" id="ARBA00023798"/>
    </source>
</evidence>
<name>A0ABZ2YFU0_9BACT</name>
<dbReference type="InterPro" id="IPR050107">
    <property type="entry name" value="ABC_carbohydrate_import_ATPase"/>
</dbReference>
<dbReference type="SUPFAM" id="SSF52540">
    <property type="entry name" value="P-loop containing nucleoside triphosphate hydrolases"/>
    <property type="match status" value="2"/>
</dbReference>
<dbReference type="PANTHER" id="PTHR43790">
    <property type="entry name" value="CARBOHYDRATE TRANSPORT ATP-BINDING PROTEIN MG119-RELATED"/>
    <property type="match status" value="1"/>
</dbReference>
<sequence>MSENILELRGISKYFPGIKALEQVDFDLRKGEIHALVGENGAGKSTLIKIITGVHQPDTGEIRWEGQKVTFHNPTVALRYRIAAVYQQPASFPHLTITENIFLGHPLVSPLFKRLNWREMRKKAWELLESLGSDLDPSTPVGSLSAAQQQIVEIAKALSIDARVLIMDEPTAALTKREAEELYRIMKQLKARGTSIIFISHRLEDIFEVADRVTVLRDGRKVGTWMVDGVSERELIRAMVGREIDQLFPKIQVERGAELLRVEGLSRMGYFSNVSFTLHTGEILGMSGLVGSGRTEVAHALFGIAPADQGKIFVEGKEVTIRSPLDAIACGIGYLPEDRLQQGLFLPMSINDNIAIIILDSLTRHGWLQPEREHQLSSKMLELLKIKAPSIFSPVSSLSGGNQQKVVVAKLLAARLRILILDEPTHGVDVGAKAAIHRIMSELAQQGLGIIMISSEMPEILGMSDRILVMCEGRVSGILERREATQEKLMEMAVGVTQLGNRHQVVSATGEREQ</sequence>
<feature type="domain" description="ABC transporter" evidence="10">
    <location>
        <begin position="254"/>
        <end position="497"/>
    </location>
</feature>
<keyword evidence="6 11" id="KW-0067">ATP-binding</keyword>
<evidence type="ECO:0000256" key="6">
    <source>
        <dbReference type="ARBA" id="ARBA00022840"/>
    </source>
</evidence>
<keyword evidence="12" id="KW-1185">Reference proteome</keyword>
<evidence type="ECO:0000256" key="4">
    <source>
        <dbReference type="ARBA" id="ARBA00019459"/>
    </source>
</evidence>
<dbReference type="Proteomes" id="UP001461341">
    <property type="component" value="Chromosome"/>
</dbReference>
<dbReference type="PANTHER" id="PTHR43790:SF2">
    <property type="entry name" value="AUTOINDUCER 2 IMPORT ATP-BINDING PROTEIN LSRA"/>
    <property type="match status" value="1"/>
</dbReference>
<comment type="subunit">
    <text evidence="3">The complex is composed of two ATP-binding proteins (LsrA), two transmembrane proteins (LsrC and LsrD) and a solute-binding protein (LsrB).</text>
</comment>
<organism evidence="11 12">
    <name type="scientific">Thermatribacter velox</name>
    <dbReference type="NCBI Taxonomy" id="3039681"/>
    <lineage>
        <taxon>Bacteria</taxon>
        <taxon>Pseudomonadati</taxon>
        <taxon>Atribacterota</taxon>
        <taxon>Atribacteria</taxon>
        <taxon>Atribacterales</taxon>
        <taxon>Thermatribacteraceae</taxon>
        <taxon>Thermatribacter</taxon>
    </lineage>
</organism>
<dbReference type="EMBL" id="CP121689">
    <property type="protein sequence ID" value="WZL77203.1"/>
    <property type="molecule type" value="Genomic_DNA"/>
</dbReference>
<comment type="function">
    <text evidence="7">Part of the ABC transporter complex LsrABCD involved in autoinducer 2 (AI-2) import. Responsible for energy coupling to the transport system.</text>
</comment>
<feature type="domain" description="ABC transporter" evidence="10">
    <location>
        <begin position="6"/>
        <end position="243"/>
    </location>
</feature>
<evidence type="ECO:0000259" key="10">
    <source>
        <dbReference type="PROSITE" id="PS50893"/>
    </source>
</evidence>
<proteinExistence type="inferred from homology"/>
<evidence type="ECO:0000256" key="2">
    <source>
        <dbReference type="ARBA" id="ARBA00009404"/>
    </source>
</evidence>
<dbReference type="InterPro" id="IPR003439">
    <property type="entry name" value="ABC_transporter-like_ATP-bd"/>
</dbReference>
<evidence type="ECO:0000256" key="3">
    <source>
        <dbReference type="ARBA" id="ARBA00011262"/>
    </source>
</evidence>
<evidence type="ECO:0000256" key="5">
    <source>
        <dbReference type="ARBA" id="ARBA00022741"/>
    </source>
</evidence>
<keyword evidence="5" id="KW-0547">Nucleotide-binding</keyword>
<evidence type="ECO:0000256" key="1">
    <source>
        <dbReference type="ARBA" id="ARBA00004417"/>
    </source>
</evidence>
<dbReference type="EC" id="7.6.2.13" evidence="8"/>
<dbReference type="Pfam" id="PF00005">
    <property type="entry name" value="ABC_tran"/>
    <property type="match status" value="2"/>
</dbReference>
<dbReference type="InterPro" id="IPR027417">
    <property type="entry name" value="P-loop_NTPase"/>
</dbReference>
<dbReference type="CDD" id="cd03216">
    <property type="entry name" value="ABC_Carb_Monos_I"/>
    <property type="match status" value="1"/>
</dbReference>
<dbReference type="InterPro" id="IPR017871">
    <property type="entry name" value="ABC_transporter-like_CS"/>
</dbReference>
<evidence type="ECO:0000256" key="7">
    <source>
        <dbReference type="ARBA" id="ARBA00023747"/>
    </source>
</evidence>
<reference evidence="11 12" key="1">
    <citation type="submission" date="2023-03" db="EMBL/GenBank/DDBJ databases">
        <title>Novel Species.</title>
        <authorList>
            <person name="Ma S."/>
        </authorList>
    </citation>
    <scope>NUCLEOTIDE SEQUENCE [LARGE SCALE GENOMIC DNA]</scope>
    <source>
        <strain evidence="11 12">B11</strain>
    </source>
</reference>
<dbReference type="RefSeq" id="WP_369019369.1">
    <property type="nucleotide sequence ID" value="NZ_CP121689.1"/>
</dbReference>
<dbReference type="PROSITE" id="PS00211">
    <property type="entry name" value="ABC_TRANSPORTER_1"/>
    <property type="match status" value="1"/>
</dbReference>
<dbReference type="CDD" id="cd03215">
    <property type="entry name" value="ABC_Carb_Monos_II"/>
    <property type="match status" value="1"/>
</dbReference>
<comment type="catalytic activity">
    <reaction evidence="9">
        <text>ATP + H2O + (2R,4S)-2-methyl-2,3,3,4-tetrahydroxytetrahydrofuran-[AI-2-binding protein]Side 1 = ADP + phosphate + (2R,4S)-2-methyl-2,3,3,4-tetrahydroxytetrahydrofuranSide 2 + [AI-2-binding protein]Side 1.</text>
        <dbReference type="EC" id="7.6.2.13"/>
    </reaction>
</comment>
<dbReference type="GO" id="GO:0005524">
    <property type="term" value="F:ATP binding"/>
    <property type="evidence" value="ECO:0007669"/>
    <property type="project" value="UniProtKB-KW"/>
</dbReference>
<accession>A0ABZ2YFU0</accession>
<dbReference type="Gene3D" id="3.40.50.300">
    <property type="entry name" value="P-loop containing nucleotide triphosphate hydrolases"/>
    <property type="match status" value="2"/>
</dbReference>
<evidence type="ECO:0000256" key="9">
    <source>
        <dbReference type="ARBA" id="ARBA00034076"/>
    </source>
</evidence>
<dbReference type="SMART" id="SM00382">
    <property type="entry name" value="AAA"/>
    <property type="match status" value="2"/>
</dbReference>
<evidence type="ECO:0000313" key="11">
    <source>
        <dbReference type="EMBL" id="WZL77203.1"/>
    </source>
</evidence>
<evidence type="ECO:0000313" key="12">
    <source>
        <dbReference type="Proteomes" id="UP001461341"/>
    </source>
</evidence>